<dbReference type="InterPro" id="IPR038713">
    <property type="entry name" value="Terminase_Gp1_N_sf"/>
</dbReference>
<dbReference type="Pfam" id="PF03592">
    <property type="entry name" value="Terminase_2"/>
    <property type="match status" value="1"/>
</dbReference>
<keyword evidence="1" id="KW-1188">Viral release from host cell</keyword>
<dbReference type="InterPro" id="IPR052404">
    <property type="entry name" value="SPP1-like_terminase"/>
</dbReference>
<keyword evidence="2" id="KW-0231">Viral genome packaging</keyword>
<evidence type="ECO:0000256" key="1">
    <source>
        <dbReference type="ARBA" id="ARBA00022612"/>
    </source>
</evidence>
<protein>
    <submittedName>
        <fullName evidence="4">Terminase small subunit</fullName>
    </submittedName>
</protein>
<sequence length="215" mass="24025">MALTAKQQRFVDEYLIDLNATQAAIRVGYSKKTADQQASRLLTNVKVREYLAQRQADRANRTEITQDKVLKELAKIGFSDIRKIVRWGETQVRMVDGEDDGPEDMVPYHGLALIDSAEVDDSTAAAIAEVSQSRDGLKVKLHDKKGALVDIGRHLGMFSPPGHADLDTELKRIDVENKRLLNEKLRRELEDPNKGLPEPKQVIIGVEDASDPEAE</sequence>
<reference evidence="4 5" key="1">
    <citation type="submission" date="2015-05" db="EMBL/GenBank/DDBJ databases">
        <title>A genomic and transcriptomic approach to investigate the blue pigment phenotype in Pseudomonas fluorescens.</title>
        <authorList>
            <person name="Andreani N.A."/>
            <person name="Cardazzo B."/>
        </authorList>
    </citation>
    <scope>NUCLEOTIDE SEQUENCE [LARGE SCALE GENOMIC DNA]</scope>
    <source>
        <strain evidence="4 5">Ps_40</strain>
    </source>
</reference>
<dbReference type="RefSeq" id="WP_081089287.1">
    <property type="nucleotide sequence ID" value="NZ_LCYC01000003.1"/>
</dbReference>
<dbReference type="Proteomes" id="UP000063434">
    <property type="component" value="Unassembled WGS sequence"/>
</dbReference>
<dbReference type="GO" id="GO:0051276">
    <property type="term" value="P:chromosome organization"/>
    <property type="evidence" value="ECO:0007669"/>
    <property type="project" value="InterPro"/>
</dbReference>
<evidence type="ECO:0000256" key="3">
    <source>
        <dbReference type="SAM" id="MobiDB-lite"/>
    </source>
</evidence>
<dbReference type="PANTHER" id="PTHR41328">
    <property type="entry name" value="TERMINASE SMALL SUBUNIT-RELATED"/>
    <property type="match status" value="1"/>
</dbReference>
<dbReference type="PANTHER" id="PTHR41328:SF2">
    <property type="entry name" value="TERMINASE SMALL SUBUNIT"/>
    <property type="match status" value="1"/>
</dbReference>
<dbReference type="AlphaFoldDB" id="A0A109LAU7"/>
<evidence type="ECO:0000313" key="5">
    <source>
        <dbReference type="Proteomes" id="UP000063434"/>
    </source>
</evidence>
<proteinExistence type="predicted"/>
<dbReference type="EMBL" id="LCYC01000003">
    <property type="protein sequence ID" value="KWV84106.1"/>
    <property type="molecule type" value="Genomic_DNA"/>
</dbReference>
<gene>
    <name evidence="4" type="ORF">PFL603g_00204</name>
</gene>
<evidence type="ECO:0000313" key="4">
    <source>
        <dbReference type="EMBL" id="KWV84106.1"/>
    </source>
</evidence>
<feature type="region of interest" description="Disordered" evidence="3">
    <location>
        <begin position="186"/>
        <end position="215"/>
    </location>
</feature>
<dbReference type="PATRIC" id="fig|294.195.peg.220"/>
<dbReference type="InterPro" id="IPR005335">
    <property type="entry name" value="Terminase_ssu"/>
</dbReference>
<dbReference type="Gene3D" id="1.10.10.1400">
    <property type="entry name" value="Terminase, small subunit, N-terminal DNA-binding domain, HTH motif"/>
    <property type="match status" value="1"/>
</dbReference>
<name>A0A109LAU7_PSEFL</name>
<comment type="caution">
    <text evidence="4">The sequence shown here is derived from an EMBL/GenBank/DDBJ whole genome shotgun (WGS) entry which is preliminary data.</text>
</comment>
<evidence type="ECO:0000256" key="2">
    <source>
        <dbReference type="ARBA" id="ARBA00023219"/>
    </source>
</evidence>
<organism evidence="4 5">
    <name type="scientific">Pseudomonas fluorescens</name>
    <dbReference type="NCBI Taxonomy" id="294"/>
    <lineage>
        <taxon>Bacteria</taxon>
        <taxon>Pseudomonadati</taxon>
        <taxon>Pseudomonadota</taxon>
        <taxon>Gammaproteobacteria</taxon>
        <taxon>Pseudomonadales</taxon>
        <taxon>Pseudomonadaceae</taxon>
        <taxon>Pseudomonas</taxon>
    </lineage>
</organism>
<accession>A0A109LAU7</accession>